<feature type="compositionally biased region" description="Basic and acidic residues" evidence="1">
    <location>
        <begin position="530"/>
        <end position="548"/>
    </location>
</feature>
<reference evidence="2 3" key="1">
    <citation type="submission" date="2020-06" db="EMBL/GenBank/DDBJ databases">
        <authorList>
            <person name="Li R."/>
            <person name="Bekaert M."/>
        </authorList>
    </citation>
    <scope>NUCLEOTIDE SEQUENCE [LARGE SCALE GENOMIC DNA]</scope>
    <source>
        <strain evidence="3">wild</strain>
    </source>
</reference>
<dbReference type="AlphaFoldDB" id="A0A6J8DCC0"/>
<protein>
    <submittedName>
        <fullName evidence="2">Uncharacterized protein</fullName>
    </submittedName>
</protein>
<feature type="compositionally biased region" description="Low complexity" evidence="1">
    <location>
        <begin position="570"/>
        <end position="583"/>
    </location>
</feature>
<dbReference type="Proteomes" id="UP000507470">
    <property type="component" value="Unassembled WGS sequence"/>
</dbReference>
<feature type="region of interest" description="Disordered" evidence="1">
    <location>
        <begin position="69"/>
        <end position="105"/>
    </location>
</feature>
<organism evidence="2 3">
    <name type="scientific">Mytilus coruscus</name>
    <name type="common">Sea mussel</name>
    <dbReference type="NCBI Taxonomy" id="42192"/>
    <lineage>
        <taxon>Eukaryota</taxon>
        <taxon>Metazoa</taxon>
        <taxon>Spiralia</taxon>
        <taxon>Lophotrochozoa</taxon>
        <taxon>Mollusca</taxon>
        <taxon>Bivalvia</taxon>
        <taxon>Autobranchia</taxon>
        <taxon>Pteriomorphia</taxon>
        <taxon>Mytilida</taxon>
        <taxon>Mytiloidea</taxon>
        <taxon>Mytilidae</taxon>
        <taxon>Mytilinae</taxon>
        <taxon>Mytilus</taxon>
    </lineage>
</organism>
<feature type="region of interest" description="Disordered" evidence="1">
    <location>
        <begin position="526"/>
        <end position="584"/>
    </location>
</feature>
<dbReference type="EMBL" id="CACVKT020007119">
    <property type="protein sequence ID" value="CAC5405705.1"/>
    <property type="molecule type" value="Genomic_DNA"/>
</dbReference>
<evidence type="ECO:0000313" key="2">
    <source>
        <dbReference type="EMBL" id="CAC5405705.1"/>
    </source>
</evidence>
<accession>A0A6J8DCC0</accession>
<name>A0A6J8DCC0_MYTCO</name>
<proteinExistence type="predicted"/>
<sequence>MNQIKTYSKSRPKSVAIQEKDDTIFEASESESDEDCNDDVEIQRINQSRRQSPLFGGRIMRPVKTAQCNQRNLKSTKKAGHQSTPLKRNSLEMAQHGAKRTMKNNANIKQMDISKDKGKLSKTQKERKKTKFSWSGSDESIELLRKDEGMTWQQKISFLLPKMHQEYVSEVPVGPDIYKGKKEEMNRLLVNVSAEEITEDPETFDYIDDDDSDEEEDDDENDENEYTYTYTWVTESATQTVQSTVPSSKKTSKTVHSTQPYMENTSTTNIEANSTGTSTLKKIVENNGRSRTGKLKLSDKPSQPTTVKSECEFIEKDKEGISFNQKLNSTIQKNAQNIKDCGFPVDLSSIRFSQGRSKIIKKTPIQQREERTPTKQITTLQVLEELRAPSRPKKKKFTDKQLSSTKMFLSDHAAFVDMVPELSTINKVCGKSDDSIEMTREKSPFMKMCRTESPITPFISPKKDKEQVFTSTPTKDKNKEKEFPQFDLSSVQLPVFDEDELEFYESREVNSQEIVCESIEEDVDIPEPVVLERKPNNEKEVSVLKDGENGTESTKNSQNSTVTHPKDINNNDGSKNNSVNDGNISVVPLNKSLEVKTKPVTSNKSKLKDRNKEQCCIVALNIPVKPIKMRSTCNIDYKEVLRNTPVDCIQAMLS</sequence>
<feature type="region of interest" description="Disordered" evidence="1">
    <location>
        <begin position="241"/>
        <end position="260"/>
    </location>
</feature>
<dbReference type="OrthoDB" id="6107748at2759"/>
<keyword evidence="3" id="KW-1185">Reference proteome</keyword>
<feature type="region of interest" description="Disordered" evidence="1">
    <location>
        <begin position="199"/>
        <end position="224"/>
    </location>
</feature>
<gene>
    <name evidence="2" type="ORF">MCOR_39368</name>
</gene>
<evidence type="ECO:0000256" key="1">
    <source>
        <dbReference type="SAM" id="MobiDB-lite"/>
    </source>
</evidence>
<feature type="compositionally biased region" description="Polar residues" evidence="1">
    <location>
        <begin position="550"/>
        <end position="563"/>
    </location>
</feature>
<evidence type="ECO:0000313" key="3">
    <source>
        <dbReference type="Proteomes" id="UP000507470"/>
    </source>
</evidence>
<feature type="region of interest" description="Disordered" evidence="1">
    <location>
        <begin position="454"/>
        <end position="480"/>
    </location>
</feature>
<feature type="compositionally biased region" description="Low complexity" evidence="1">
    <location>
        <begin position="241"/>
        <end position="258"/>
    </location>
</feature>